<name>A0AAJ8DXV9_ASPNG</name>
<gene>
    <name evidence="2" type="ORF">An01g10180</name>
</gene>
<reference evidence="2" key="2">
    <citation type="submission" date="2025-08" db="UniProtKB">
        <authorList>
            <consortium name="RefSeq"/>
        </authorList>
    </citation>
    <scope>IDENTIFICATION</scope>
</reference>
<feature type="region of interest" description="Disordered" evidence="1">
    <location>
        <begin position="1"/>
        <end position="38"/>
    </location>
</feature>
<feature type="compositionally biased region" description="Basic and acidic residues" evidence="1">
    <location>
        <begin position="1"/>
        <end position="20"/>
    </location>
</feature>
<accession>A0AAJ8DXV9</accession>
<dbReference type="RefSeq" id="XP_059599737.1">
    <property type="nucleotide sequence ID" value="XM_059750952.1"/>
</dbReference>
<dbReference type="GeneID" id="84590067"/>
<evidence type="ECO:0000256" key="1">
    <source>
        <dbReference type="SAM" id="MobiDB-lite"/>
    </source>
</evidence>
<dbReference type="AlphaFoldDB" id="A0AAJ8DXV9"/>
<dbReference type="VEuPathDB" id="FungiDB:An01g10180"/>
<dbReference type="KEGG" id="ang:An01g10180"/>
<reference evidence="2" key="1">
    <citation type="submission" date="2025-02" db="EMBL/GenBank/DDBJ databases">
        <authorList>
            <consortium name="NCBI Genome Project"/>
        </authorList>
    </citation>
    <scope>NUCLEOTIDE SEQUENCE</scope>
</reference>
<protein>
    <submittedName>
        <fullName evidence="2">Uncharacterized protein</fullName>
    </submittedName>
</protein>
<evidence type="ECO:0000313" key="2">
    <source>
        <dbReference type="RefSeq" id="XP_059599737.1"/>
    </source>
</evidence>
<proteinExistence type="predicted"/>
<sequence length="148" mass="16524">MSPAPKEEKRKGRYKNDVKHNRIPTSPQSPKSRPPGQYKSHINIKWYVPPVIDICRTAFLSSSGTGIIRPRPMVSCVHNEACKTPYTLPDCGHQLRDIPSMYPPSVPLPSYHQSASAIARPSLRKSIQTEKQHPSIANVAVPIHANAW</sequence>
<organism evidence="2">
    <name type="scientific">Aspergillus niger</name>
    <dbReference type="NCBI Taxonomy" id="5061"/>
    <lineage>
        <taxon>Eukaryota</taxon>
        <taxon>Fungi</taxon>
        <taxon>Dikarya</taxon>
        <taxon>Ascomycota</taxon>
        <taxon>Pezizomycotina</taxon>
        <taxon>Eurotiomycetes</taxon>
        <taxon>Eurotiomycetidae</taxon>
        <taxon>Eurotiales</taxon>
        <taxon>Aspergillaceae</taxon>
        <taxon>Aspergillus</taxon>
        <taxon>Aspergillus subgen. Circumdati</taxon>
    </lineage>
</organism>